<keyword evidence="1" id="KW-0812">Transmembrane</keyword>
<proteinExistence type="predicted"/>
<dbReference type="EMBL" id="CP102382">
    <property type="protein sequence ID" value="UUV20262.1"/>
    <property type="molecule type" value="Genomic_DNA"/>
</dbReference>
<evidence type="ECO:0000256" key="1">
    <source>
        <dbReference type="SAM" id="Phobius"/>
    </source>
</evidence>
<sequence>MRAYAEEGLSIVEVLPKPPNKFYVFVNKGLYVVILIPIIALLFHKYLPDFVAIFLGIFLFVYILFYFFYIQIGNLYRSENIAYQVIGKIHFHNDFLEIMNNRIEFSEFRSIEIICYDFEDRRRPSNTLYDPLYSLGINNFLTVYFKDGTVTKYQFKLLNEIHMFSFRKELIHYYKLGLIRELNLHDILGNHSFESKSDFRKHNPKYNNYPS</sequence>
<gene>
    <name evidence="2" type="ORF">NPX36_07750</name>
</gene>
<keyword evidence="3" id="KW-1185">Reference proteome</keyword>
<evidence type="ECO:0000313" key="3">
    <source>
        <dbReference type="Proteomes" id="UP001317001"/>
    </source>
</evidence>
<dbReference type="RefSeq" id="WP_257498168.1">
    <property type="nucleotide sequence ID" value="NZ_CP102382.1"/>
</dbReference>
<accession>A0ABY5NP76</accession>
<dbReference type="Proteomes" id="UP001317001">
    <property type="component" value="Chromosome"/>
</dbReference>
<protein>
    <recommendedName>
        <fullName evidence="4">Transmembrane protein</fullName>
    </recommendedName>
</protein>
<keyword evidence="1" id="KW-0472">Membrane</keyword>
<feature type="transmembrane region" description="Helical" evidence="1">
    <location>
        <begin position="22"/>
        <end position="43"/>
    </location>
</feature>
<reference evidence="2 3" key="1">
    <citation type="submission" date="2022-08" db="EMBL/GenBank/DDBJ databases">
        <title>Myroides zhujiangensis sp. nov., a novel bacterium isolated from sediment in the Pearl River Estuary.</title>
        <authorList>
            <person name="Cui L."/>
        </authorList>
    </citation>
    <scope>NUCLEOTIDE SEQUENCE [LARGE SCALE GENOMIC DNA]</scope>
    <source>
        <strain evidence="2 3">SCSIO 72103</strain>
    </source>
</reference>
<evidence type="ECO:0008006" key="4">
    <source>
        <dbReference type="Google" id="ProtNLM"/>
    </source>
</evidence>
<organism evidence="2 3">
    <name type="scientific">Paenimyroides aestuarii</name>
    <dbReference type="NCBI Taxonomy" id="2968490"/>
    <lineage>
        <taxon>Bacteria</taxon>
        <taxon>Pseudomonadati</taxon>
        <taxon>Bacteroidota</taxon>
        <taxon>Flavobacteriia</taxon>
        <taxon>Flavobacteriales</taxon>
        <taxon>Flavobacteriaceae</taxon>
        <taxon>Paenimyroides</taxon>
    </lineage>
</organism>
<keyword evidence="1" id="KW-1133">Transmembrane helix</keyword>
<name>A0ABY5NP76_9FLAO</name>
<feature type="transmembrane region" description="Helical" evidence="1">
    <location>
        <begin position="50"/>
        <end position="69"/>
    </location>
</feature>
<evidence type="ECO:0000313" key="2">
    <source>
        <dbReference type="EMBL" id="UUV20262.1"/>
    </source>
</evidence>